<protein>
    <submittedName>
        <fullName evidence="12">Mitochondrial cytochrome c</fullName>
    </submittedName>
</protein>
<keyword evidence="5 8" id="KW-0479">Metal-binding</keyword>
<dbReference type="PANTHER" id="PTHR11961">
    <property type="entry name" value="CYTOCHROME C"/>
    <property type="match status" value="1"/>
</dbReference>
<dbReference type="EMBL" id="WIXE01017047">
    <property type="protein sequence ID" value="KAK5972081.1"/>
    <property type="molecule type" value="Genomic_DNA"/>
</dbReference>
<reference evidence="12 13" key="1">
    <citation type="submission" date="2019-10" db="EMBL/GenBank/DDBJ databases">
        <title>Assembly and Annotation for the nematode Trichostrongylus colubriformis.</title>
        <authorList>
            <person name="Martin J."/>
        </authorList>
    </citation>
    <scope>NUCLEOTIDE SEQUENCE [LARGE SCALE GENOMIC DNA]</scope>
    <source>
        <strain evidence="12">G859</strain>
        <tissue evidence="12">Whole worm</tissue>
    </source>
</reference>
<dbReference type="SUPFAM" id="SSF46626">
    <property type="entry name" value="Cytochrome c"/>
    <property type="match status" value="2"/>
</dbReference>
<evidence type="ECO:0000256" key="6">
    <source>
        <dbReference type="ARBA" id="ARBA00022982"/>
    </source>
</evidence>
<evidence type="ECO:0000256" key="7">
    <source>
        <dbReference type="ARBA" id="ARBA00023004"/>
    </source>
</evidence>
<comment type="caution">
    <text evidence="12">The sequence shown here is derived from an EMBL/GenBank/DDBJ whole genome shotgun (WGS) entry which is preliminary data.</text>
</comment>
<keyword evidence="10" id="KW-0496">Mitochondrion</keyword>
<comment type="subcellular location">
    <subcellularLocation>
        <location evidence="1">Mitochondrion intermembrane space</location>
    </subcellularLocation>
</comment>
<keyword evidence="4 8" id="KW-0349">Heme</keyword>
<sequence>MGKKDKSSKSSSESIPAGDYEKGKKLFKYRCAQCHAIDSTKSMAGPTLHGIFGRKSGTAPGYVYSDSNRKLGVVWTRETLFDYLADPKKYIPGTKMFFVGIKSPEDRANLIKFMEEESAKPVFKQRCLQCHVIDSMATKTGPTLNGLIGRTSGSVPGFAYSDANKNK</sequence>
<feature type="domain" description="Cytochrome c" evidence="11">
    <location>
        <begin position="18"/>
        <end position="118"/>
    </location>
</feature>
<dbReference type="InterPro" id="IPR036909">
    <property type="entry name" value="Cyt_c-like_dom_sf"/>
</dbReference>
<dbReference type="GO" id="GO:0009055">
    <property type="term" value="F:electron transfer activity"/>
    <property type="evidence" value="ECO:0007669"/>
    <property type="project" value="InterPro"/>
</dbReference>
<evidence type="ECO:0000256" key="9">
    <source>
        <dbReference type="RuleBase" id="RU004426"/>
    </source>
</evidence>
<dbReference type="Proteomes" id="UP001331761">
    <property type="component" value="Unassembled WGS sequence"/>
</dbReference>
<dbReference type="FunFam" id="1.10.760.10:FF:000001">
    <property type="entry name" value="Cytochrome c iso-1"/>
    <property type="match status" value="1"/>
</dbReference>
<evidence type="ECO:0000259" key="11">
    <source>
        <dbReference type="PROSITE" id="PS51007"/>
    </source>
</evidence>
<gene>
    <name evidence="12" type="ORF">GCK32_006737</name>
</gene>
<organism evidence="12 13">
    <name type="scientific">Trichostrongylus colubriformis</name>
    <name type="common">Black scour worm</name>
    <dbReference type="NCBI Taxonomy" id="6319"/>
    <lineage>
        <taxon>Eukaryota</taxon>
        <taxon>Metazoa</taxon>
        <taxon>Ecdysozoa</taxon>
        <taxon>Nematoda</taxon>
        <taxon>Chromadorea</taxon>
        <taxon>Rhabditida</taxon>
        <taxon>Rhabditina</taxon>
        <taxon>Rhabditomorpha</taxon>
        <taxon>Strongyloidea</taxon>
        <taxon>Trichostrongylidae</taxon>
        <taxon>Trichostrongylus</taxon>
    </lineage>
</organism>
<dbReference type="AlphaFoldDB" id="A0AAN8F1Y2"/>
<dbReference type="GO" id="GO:0046872">
    <property type="term" value="F:metal ion binding"/>
    <property type="evidence" value="ECO:0007669"/>
    <property type="project" value="UniProtKB-KW"/>
</dbReference>
<name>A0AAN8F1Y2_TRICO</name>
<dbReference type="Gene3D" id="1.10.760.10">
    <property type="entry name" value="Cytochrome c-like domain"/>
    <property type="match status" value="2"/>
</dbReference>
<evidence type="ECO:0000256" key="1">
    <source>
        <dbReference type="ARBA" id="ARBA00004569"/>
    </source>
</evidence>
<comment type="PTM">
    <text evidence="10">Binds 1 heme group per subunit.</text>
</comment>
<evidence type="ECO:0000256" key="10">
    <source>
        <dbReference type="RuleBase" id="RU004427"/>
    </source>
</evidence>
<dbReference type="PROSITE" id="PS51007">
    <property type="entry name" value="CYTC"/>
    <property type="match status" value="2"/>
</dbReference>
<feature type="non-terminal residue" evidence="12">
    <location>
        <position position="167"/>
    </location>
</feature>
<dbReference type="InterPro" id="IPR002327">
    <property type="entry name" value="Cyt_c_1A/1B"/>
</dbReference>
<keyword evidence="6 10" id="KW-0249">Electron transport</keyword>
<keyword evidence="13" id="KW-1185">Reference proteome</keyword>
<keyword evidence="10" id="KW-0679">Respiratory chain</keyword>
<dbReference type="PRINTS" id="PR00604">
    <property type="entry name" value="CYTCHRMECIAB"/>
</dbReference>
<evidence type="ECO:0000256" key="5">
    <source>
        <dbReference type="ARBA" id="ARBA00022723"/>
    </source>
</evidence>
<comment type="similarity">
    <text evidence="2 9">Belongs to the cytochrome c family.</text>
</comment>
<dbReference type="InterPro" id="IPR009056">
    <property type="entry name" value="Cyt_c-like_dom"/>
</dbReference>
<feature type="domain" description="Cytochrome c" evidence="11">
    <location>
        <begin position="114"/>
        <end position="167"/>
    </location>
</feature>
<evidence type="ECO:0000313" key="12">
    <source>
        <dbReference type="EMBL" id="KAK5972081.1"/>
    </source>
</evidence>
<dbReference type="Pfam" id="PF00034">
    <property type="entry name" value="Cytochrom_C"/>
    <property type="match status" value="1"/>
</dbReference>
<keyword evidence="7 8" id="KW-0408">Iron</keyword>
<evidence type="ECO:0000256" key="2">
    <source>
        <dbReference type="ARBA" id="ARBA00006488"/>
    </source>
</evidence>
<accession>A0AAN8F1Y2</accession>
<evidence type="ECO:0000256" key="3">
    <source>
        <dbReference type="ARBA" id="ARBA00022448"/>
    </source>
</evidence>
<evidence type="ECO:0000313" key="13">
    <source>
        <dbReference type="Proteomes" id="UP001331761"/>
    </source>
</evidence>
<dbReference type="GO" id="GO:0020037">
    <property type="term" value="F:heme binding"/>
    <property type="evidence" value="ECO:0007669"/>
    <property type="project" value="InterPro"/>
</dbReference>
<evidence type="ECO:0000256" key="8">
    <source>
        <dbReference type="PROSITE-ProRule" id="PRU00433"/>
    </source>
</evidence>
<evidence type="ECO:0000256" key="4">
    <source>
        <dbReference type="ARBA" id="ARBA00022617"/>
    </source>
</evidence>
<dbReference type="GO" id="GO:0005758">
    <property type="term" value="C:mitochondrial intermembrane space"/>
    <property type="evidence" value="ECO:0007669"/>
    <property type="project" value="UniProtKB-SubCell"/>
</dbReference>
<proteinExistence type="inferred from homology"/>
<comment type="function">
    <text evidence="10">Electron carrier protein. The oxidized form of the cytochrome c heme group can accept an electron from the heme group of the cytochrome c1 subunit of cytochrome reductase. Cytochrome c then transfers this electron to the cytochrome oxidase complex, the final protein carrier in the mitochondrial electron-transport chain.</text>
</comment>
<keyword evidence="3 10" id="KW-0813">Transport</keyword>